<evidence type="ECO:0000313" key="2">
    <source>
        <dbReference type="EMBL" id="OHA99241.1"/>
    </source>
</evidence>
<feature type="transmembrane region" description="Helical" evidence="1">
    <location>
        <begin position="102"/>
        <end position="121"/>
    </location>
</feature>
<keyword evidence="1" id="KW-1133">Transmembrane helix</keyword>
<organism evidence="2 3">
    <name type="scientific">Candidatus Zambryskibacteria bacterium RIFCSPHIGHO2_12_FULL_38_37</name>
    <dbReference type="NCBI Taxonomy" id="1802751"/>
    <lineage>
        <taxon>Bacteria</taxon>
        <taxon>Candidatus Zambryskiibacteriota</taxon>
    </lineage>
</organism>
<sequence>MINKKITLLISGVISILLLSINYLGTYETCYFSGICAEILATILRTLYIFIPLSILSLLTYNMADQVYRIWFKFIRIWIPLTIFLVVLSPKYSNSLIPIEKGSVSFVFSVLFLLISLIIIITKSLSSKK</sequence>
<dbReference type="AlphaFoldDB" id="A0A1G2TRJ8"/>
<proteinExistence type="predicted"/>
<gene>
    <name evidence="2" type="ORF">A3E32_02655</name>
</gene>
<feature type="transmembrane region" description="Helical" evidence="1">
    <location>
        <begin position="7"/>
        <end position="25"/>
    </location>
</feature>
<accession>A0A1G2TRJ8</accession>
<evidence type="ECO:0000256" key="1">
    <source>
        <dbReference type="SAM" id="Phobius"/>
    </source>
</evidence>
<keyword evidence="1" id="KW-0472">Membrane</keyword>
<dbReference type="EMBL" id="MHVU01000014">
    <property type="protein sequence ID" value="OHA99241.1"/>
    <property type="molecule type" value="Genomic_DNA"/>
</dbReference>
<feature type="transmembrane region" description="Helical" evidence="1">
    <location>
        <begin position="31"/>
        <end position="58"/>
    </location>
</feature>
<name>A0A1G2TRJ8_9BACT</name>
<feature type="transmembrane region" description="Helical" evidence="1">
    <location>
        <begin position="70"/>
        <end position="90"/>
    </location>
</feature>
<keyword evidence="1" id="KW-0812">Transmembrane</keyword>
<reference evidence="2 3" key="1">
    <citation type="journal article" date="2016" name="Nat. Commun.">
        <title>Thousands of microbial genomes shed light on interconnected biogeochemical processes in an aquifer system.</title>
        <authorList>
            <person name="Anantharaman K."/>
            <person name="Brown C.T."/>
            <person name="Hug L.A."/>
            <person name="Sharon I."/>
            <person name="Castelle C.J."/>
            <person name="Probst A.J."/>
            <person name="Thomas B.C."/>
            <person name="Singh A."/>
            <person name="Wilkins M.J."/>
            <person name="Karaoz U."/>
            <person name="Brodie E.L."/>
            <person name="Williams K.H."/>
            <person name="Hubbard S.S."/>
            <person name="Banfield J.F."/>
        </authorList>
    </citation>
    <scope>NUCLEOTIDE SEQUENCE [LARGE SCALE GENOMIC DNA]</scope>
</reference>
<comment type="caution">
    <text evidence="2">The sequence shown here is derived from an EMBL/GenBank/DDBJ whole genome shotgun (WGS) entry which is preliminary data.</text>
</comment>
<protein>
    <submittedName>
        <fullName evidence="2">Uncharacterized protein</fullName>
    </submittedName>
</protein>
<dbReference type="Proteomes" id="UP000178530">
    <property type="component" value="Unassembled WGS sequence"/>
</dbReference>
<evidence type="ECO:0000313" key="3">
    <source>
        <dbReference type="Proteomes" id="UP000178530"/>
    </source>
</evidence>